<keyword evidence="10" id="KW-1185">Reference proteome</keyword>
<dbReference type="RefSeq" id="WP_256030266.1">
    <property type="nucleotide sequence ID" value="NZ_JAHLKM010000019.1"/>
</dbReference>
<feature type="compositionally biased region" description="Polar residues" evidence="7">
    <location>
        <begin position="10"/>
        <end position="22"/>
    </location>
</feature>
<name>A0A9R1CVE2_9EURY</name>
<dbReference type="EMBL" id="JAHLKM010000019">
    <property type="protein sequence ID" value="MCQ4334231.1"/>
    <property type="molecule type" value="Genomic_DNA"/>
</dbReference>
<evidence type="ECO:0000259" key="8">
    <source>
        <dbReference type="Pfam" id="PF00127"/>
    </source>
</evidence>
<dbReference type="PANTHER" id="PTHR34192:SF10">
    <property type="entry name" value="PLASTOCYANIN MAJOR ISOFORM, CHLOROPLASTIC-RELATED"/>
    <property type="match status" value="1"/>
</dbReference>
<evidence type="ECO:0000256" key="2">
    <source>
        <dbReference type="ARBA" id="ARBA00022448"/>
    </source>
</evidence>
<sequence length="120" mass="13106">MLTTAGCLNGLSSSSQTVTMPDSHTFEPKTATIESGETVTWTNESDIQHTVTAYEDEIPEEATYFASGDFESESVARNRIAEGLIAPGENYEYTFDQPGTYGYYCIPHESSGMVGTVRVE</sequence>
<feature type="region of interest" description="Disordered" evidence="7">
    <location>
        <begin position="1"/>
        <end position="40"/>
    </location>
</feature>
<accession>A0A9R1CVE2</accession>
<organism evidence="9 10">
    <name type="scientific">Natronomonas aquatica</name>
    <dbReference type="NCBI Taxonomy" id="2841590"/>
    <lineage>
        <taxon>Archaea</taxon>
        <taxon>Methanobacteriati</taxon>
        <taxon>Methanobacteriota</taxon>
        <taxon>Stenosarchaea group</taxon>
        <taxon>Halobacteria</taxon>
        <taxon>Halobacteriales</taxon>
        <taxon>Natronomonadaceae</taxon>
        <taxon>Natronomonas</taxon>
    </lineage>
</organism>
<comment type="subcellular location">
    <subcellularLocation>
        <location evidence="1">Membrane</location>
    </subcellularLocation>
</comment>
<gene>
    <name evidence="9" type="ORF">KM295_12230</name>
</gene>
<dbReference type="AlphaFoldDB" id="A0A9R1CVE2"/>
<evidence type="ECO:0000256" key="6">
    <source>
        <dbReference type="ARBA" id="ARBA00023136"/>
    </source>
</evidence>
<dbReference type="Proteomes" id="UP001139494">
    <property type="component" value="Unassembled WGS sequence"/>
</dbReference>
<comment type="caution">
    <text evidence="9">The sequence shown here is derived from an EMBL/GenBank/DDBJ whole genome shotgun (WGS) entry which is preliminary data.</text>
</comment>
<evidence type="ECO:0000313" key="10">
    <source>
        <dbReference type="Proteomes" id="UP001139494"/>
    </source>
</evidence>
<dbReference type="InterPro" id="IPR000923">
    <property type="entry name" value="BlueCu_1"/>
</dbReference>
<dbReference type="GO" id="GO:0005507">
    <property type="term" value="F:copper ion binding"/>
    <property type="evidence" value="ECO:0007669"/>
    <property type="project" value="InterPro"/>
</dbReference>
<keyword evidence="2" id="KW-0813">Transport</keyword>
<keyword evidence="4" id="KW-0249">Electron transport</keyword>
<dbReference type="InterPro" id="IPR028871">
    <property type="entry name" value="BlueCu_1_BS"/>
</dbReference>
<keyword evidence="5" id="KW-0186">Copper</keyword>
<reference evidence="9" key="1">
    <citation type="journal article" date="2023" name="Front. Microbiol.">
        <title>Genomic-based phylogenetic and metabolic analyses of the genus Natronomonas, and description of Natronomonas aquatica sp. nov.</title>
        <authorList>
            <person name="Garcia-Roldan A."/>
            <person name="Duran-Viseras A."/>
            <person name="de la Haba R.R."/>
            <person name="Corral P."/>
            <person name="Sanchez-Porro C."/>
            <person name="Ventosa A."/>
        </authorList>
    </citation>
    <scope>NUCLEOTIDE SEQUENCE</scope>
    <source>
        <strain evidence="9">F2-12</strain>
    </source>
</reference>
<evidence type="ECO:0000256" key="5">
    <source>
        <dbReference type="ARBA" id="ARBA00023008"/>
    </source>
</evidence>
<evidence type="ECO:0000313" key="9">
    <source>
        <dbReference type="EMBL" id="MCQ4334231.1"/>
    </source>
</evidence>
<evidence type="ECO:0000256" key="1">
    <source>
        <dbReference type="ARBA" id="ARBA00004370"/>
    </source>
</evidence>
<evidence type="ECO:0000256" key="3">
    <source>
        <dbReference type="ARBA" id="ARBA00022723"/>
    </source>
</evidence>
<keyword evidence="3" id="KW-0479">Metal-binding</keyword>
<keyword evidence="6" id="KW-0472">Membrane</keyword>
<feature type="domain" description="Blue (type 1) copper" evidence="8">
    <location>
        <begin position="24"/>
        <end position="120"/>
    </location>
</feature>
<dbReference type="PANTHER" id="PTHR34192">
    <property type="entry name" value="PLASTOCYANIN MAJOR ISOFORM, CHLOROPLASTIC-RELATED"/>
    <property type="match status" value="1"/>
</dbReference>
<dbReference type="GO" id="GO:0009055">
    <property type="term" value="F:electron transfer activity"/>
    <property type="evidence" value="ECO:0007669"/>
    <property type="project" value="InterPro"/>
</dbReference>
<dbReference type="GO" id="GO:0016020">
    <property type="term" value="C:membrane"/>
    <property type="evidence" value="ECO:0007669"/>
    <property type="project" value="UniProtKB-SubCell"/>
</dbReference>
<dbReference type="SUPFAM" id="SSF49503">
    <property type="entry name" value="Cupredoxins"/>
    <property type="match status" value="1"/>
</dbReference>
<dbReference type="InterPro" id="IPR008972">
    <property type="entry name" value="Cupredoxin"/>
</dbReference>
<dbReference type="PROSITE" id="PS00196">
    <property type="entry name" value="COPPER_BLUE"/>
    <property type="match status" value="1"/>
</dbReference>
<evidence type="ECO:0000256" key="4">
    <source>
        <dbReference type="ARBA" id="ARBA00022982"/>
    </source>
</evidence>
<protein>
    <submittedName>
        <fullName evidence="9">Copper-binding protein</fullName>
    </submittedName>
</protein>
<dbReference type="Pfam" id="PF00127">
    <property type="entry name" value="Copper-bind"/>
    <property type="match status" value="1"/>
</dbReference>
<evidence type="ECO:0000256" key="7">
    <source>
        <dbReference type="SAM" id="MobiDB-lite"/>
    </source>
</evidence>
<proteinExistence type="predicted"/>
<dbReference type="Gene3D" id="2.60.40.420">
    <property type="entry name" value="Cupredoxins - blue copper proteins"/>
    <property type="match status" value="1"/>
</dbReference>